<dbReference type="AlphaFoldDB" id="A0AAD7H3E1"/>
<dbReference type="Gene3D" id="2.130.10.10">
    <property type="entry name" value="YVTN repeat-like/Quinoprotein amine dehydrogenase"/>
    <property type="match status" value="1"/>
</dbReference>
<proteinExistence type="predicted"/>
<dbReference type="Pfam" id="PF00400">
    <property type="entry name" value="WD40"/>
    <property type="match status" value="1"/>
</dbReference>
<reference evidence="1" key="1">
    <citation type="submission" date="2023-03" db="EMBL/GenBank/DDBJ databases">
        <title>Massive genome expansion in bonnet fungi (Mycena s.s.) driven by repeated elements and novel gene families across ecological guilds.</title>
        <authorList>
            <consortium name="Lawrence Berkeley National Laboratory"/>
            <person name="Harder C.B."/>
            <person name="Miyauchi S."/>
            <person name="Viragh M."/>
            <person name="Kuo A."/>
            <person name="Thoen E."/>
            <person name="Andreopoulos B."/>
            <person name="Lu D."/>
            <person name="Skrede I."/>
            <person name="Drula E."/>
            <person name="Henrissat B."/>
            <person name="Morin E."/>
            <person name="Kohler A."/>
            <person name="Barry K."/>
            <person name="LaButti K."/>
            <person name="Morin E."/>
            <person name="Salamov A."/>
            <person name="Lipzen A."/>
            <person name="Mereny Z."/>
            <person name="Hegedus B."/>
            <person name="Baldrian P."/>
            <person name="Stursova M."/>
            <person name="Weitz H."/>
            <person name="Taylor A."/>
            <person name="Grigoriev I.V."/>
            <person name="Nagy L.G."/>
            <person name="Martin F."/>
            <person name="Kauserud H."/>
        </authorList>
    </citation>
    <scope>NUCLEOTIDE SEQUENCE</scope>
    <source>
        <strain evidence="1">CBHHK067</strain>
    </source>
</reference>
<accession>A0AAD7H3E1</accession>
<dbReference type="Proteomes" id="UP001221757">
    <property type="component" value="Unassembled WGS sequence"/>
</dbReference>
<gene>
    <name evidence="1" type="ORF">B0H17DRAFT_1190567</name>
</gene>
<evidence type="ECO:0000313" key="2">
    <source>
        <dbReference type="Proteomes" id="UP001221757"/>
    </source>
</evidence>
<evidence type="ECO:0000313" key="1">
    <source>
        <dbReference type="EMBL" id="KAJ7710887.1"/>
    </source>
</evidence>
<organism evidence="1 2">
    <name type="scientific">Mycena rosella</name>
    <name type="common">Pink bonnet</name>
    <name type="synonym">Agaricus rosellus</name>
    <dbReference type="NCBI Taxonomy" id="1033263"/>
    <lineage>
        <taxon>Eukaryota</taxon>
        <taxon>Fungi</taxon>
        <taxon>Dikarya</taxon>
        <taxon>Basidiomycota</taxon>
        <taxon>Agaricomycotina</taxon>
        <taxon>Agaricomycetes</taxon>
        <taxon>Agaricomycetidae</taxon>
        <taxon>Agaricales</taxon>
        <taxon>Marasmiineae</taxon>
        <taxon>Mycenaceae</taxon>
        <taxon>Mycena</taxon>
    </lineage>
</organism>
<dbReference type="InterPro" id="IPR001680">
    <property type="entry name" value="WD40_rpt"/>
</dbReference>
<sequence>MAAKPICRKYVLQGVLSGHKGAVTSLKATEDGKILASGLWDLTKLAALEPPNGANNRRATSTLLWIRREDEPGEILVYGTQLGLVVFWRQNGQSLEFEEANLFQMPERREVTGLAFDTRANCLAVCQLDSVIQVHTLDNKMKPSTLKGSHREIIVFGYHDGRILTLSGATSDIESTRAVGAIIGADRLAL</sequence>
<name>A0AAD7H3E1_MYCRO</name>
<comment type="caution">
    <text evidence="1">The sequence shown here is derived from an EMBL/GenBank/DDBJ whole genome shotgun (WGS) entry which is preliminary data.</text>
</comment>
<dbReference type="InterPro" id="IPR015943">
    <property type="entry name" value="WD40/YVTN_repeat-like_dom_sf"/>
</dbReference>
<dbReference type="EMBL" id="JARKIE010000001">
    <property type="protein sequence ID" value="KAJ7710887.1"/>
    <property type="molecule type" value="Genomic_DNA"/>
</dbReference>
<dbReference type="SUPFAM" id="SSF50978">
    <property type="entry name" value="WD40 repeat-like"/>
    <property type="match status" value="1"/>
</dbReference>
<protein>
    <submittedName>
        <fullName evidence="1">Uncharacterized protein</fullName>
    </submittedName>
</protein>
<keyword evidence="2" id="KW-1185">Reference proteome</keyword>
<dbReference type="InterPro" id="IPR036322">
    <property type="entry name" value="WD40_repeat_dom_sf"/>
</dbReference>